<comment type="caution">
    <text evidence="2">The sequence shown here is derived from an EMBL/GenBank/DDBJ whole genome shotgun (WGS) entry which is preliminary data.</text>
</comment>
<accession>A0AA40BES4</accession>
<gene>
    <name evidence="2" type="ORF">B0T26DRAFT_1143</name>
</gene>
<name>A0AA40BES4_9PEZI</name>
<evidence type="ECO:0000313" key="3">
    <source>
        <dbReference type="Proteomes" id="UP001172101"/>
    </source>
</evidence>
<evidence type="ECO:0000256" key="1">
    <source>
        <dbReference type="SAM" id="MobiDB-lite"/>
    </source>
</evidence>
<feature type="compositionally biased region" description="Pro residues" evidence="1">
    <location>
        <begin position="1"/>
        <end position="10"/>
    </location>
</feature>
<proteinExistence type="predicted"/>
<evidence type="ECO:0000313" key="2">
    <source>
        <dbReference type="EMBL" id="KAK0732931.1"/>
    </source>
</evidence>
<keyword evidence="3" id="KW-1185">Reference proteome</keyword>
<dbReference type="Proteomes" id="UP001172101">
    <property type="component" value="Unassembled WGS sequence"/>
</dbReference>
<dbReference type="RefSeq" id="XP_060301808.1">
    <property type="nucleotide sequence ID" value="XM_060433291.1"/>
</dbReference>
<dbReference type="AlphaFoldDB" id="A0AA40BES4"/>
<reference evidence="2" key="1">
    <citation type="submission" date="2023-06" db="EMBL/GenBank/DDBJ databases">
        <title>Genome-scale phylogeny and comparative genomics of the fungal order Sordariales.</title>
        <authorList>
            <consortium name="Lawrence Berkeley National Laboratory"/>
            <person name="Hensen N."/>
            <person name="Bonometti L."/>
            <person name="Westerberg I."/>
            <person name="Brannstrom I.O."/>
            <person name="Guillou S."/>
            <person name="Cros-Aarteil S."/>
            <person name="Calhoun S."/>
            <person name="Haridas S."/>
            <person name="Kuo A."/>
            <person name="Mondo S."/>
            <person name="Pangilinan J."/>
            <person name="Riley R."/>
            <person name="LaButti K."/>
            <person name="Andreopoulos B."/>
            <person name="Lipzen A."/>
            <person name="Chen C."/>
            <person name="Yanf M."/>
            <person name="Daum C."/>
            <person name="Ng V."/>
            <person name="Clum A."/>
            <person name="Steindorff A."/>
            <person name="Ohm R."/>
            <person name="Martin F."/>
            <person name="Silar P."/>
            <person name="Natvig D."/>
            <person name="Lalanne C."/>
            <person name="Gautier V."/>
            <person name="Ament-velasquez S.L."/>
            <person name="Kruys A."/>
            <person name="Hutchinson M.I."/>
            <person name="Powell A.J."/>
            <person name="Barry K."/>
            <person name="Miller A.N."/>
            <person name="Grigoriev I.V."/>
            <person name="Debuchy R."/>
            <person name="Gladieux P."/>
            <person name="Thoren M.H."/>
            <person name="Johannesson H."/>
        </authorList>
    </citation>
    <scope>NUCLEOTIDE SEQUENCE</scope>
    <source>
        <strain evidence="2">SMH2392-1A</strain>
    </source>
</reference>
<organism evidence="2 3">
    <name type="scientific">Lasiosphaeria miniovina</name>
    <dbReference type="NCBI Taxonomy" id="1954250"/>
    <lineage>
        <taxon>Eukaryota</taxon>
        <taxon>Fungi</taxon>
        <taxon>Dikarya</taxon>
        <taxon>Ascomycota</taxon>
        <taxon>Pezizomycotina</taxon>
        <taxon>Sordariomycetes</taxon>
        <taxon>Sordariomycetidae</taxon>
        <taxon>Sordariales</taxon>
        <taxon>Lasiosphaeriaceae</taxon>
        <taxon>Lasiosphaeria</taxon>
    </lineage>
</organism>
<feature type="region of interest" description="Disordered" evidence="1">
    <location>
        <begin position="1"/>
        <end position="20"/>
    </location>
</feature>
<sequence length="214" mass="23874">MAAPSGPPSPGTFESSSIAVNGIARTRGEGDIPNLKLQYEYESAAELPATTSPISELPCPRTRQTYRLPSIDTLGDSSFRISSRFLTLESSIRAWQKSTLRAMTHMPRSFDLHILTGCDRVSKLGKEKWQALVDTFTPLVQIKAESQDLPLLSETQQADETGEERRFGLQAAPIARAWGTKFGPQRLEGSLDRFRLPRSPFERQIRTRVLVNLT</sequence>
<dbReference type="GeneID" id="85316562"/>
<protein>
    <submittedName>
        <fullName evidence="2">Uncharacterized protein</fullName>
    </submittedName>
</protein>
<dbReference type="EMBL" id="JAUIRO010000001">
    <property type="protein sequence ID" value="KAK0732931.1"/>
    <property type="molecule type" value="Genomic_DNA"/>
</dbReference>